<keyword evidence="3" id="KW-1185">Reference proteome</keyword>
<proteinExistence type="predicted"/>
<name>A0A2T2P031_CORCC</name>
<organism evidence="2 3">
    <name type="scientific">Corynespora cassiicola Philippines</name>
    <dbReference type="NCBI Taxonomy" id="1448308"/>
    <lineage>
        <taxon>Eukaryota</taxon>
        <taxon>Fungi</taxon>
        <taxon>Dikarya</taxon>
        <taxon>Ascomycota</taxon>
        <taxon>Pezizomycotina</taxon>
        <taxon>Dothideomycetes</taxon>
        <taxon>Pleosporomycetidae</taxon>
        <taxon>Pleosporales</taxon>
        <taxon>Corynesporascaceae</taxon>
        <taxon>Corynespora</taxon>
    </lineage>
</organism>
<gene>
    <name evidence="2" type="ORF">BS50DRAFT_570390</name>
</gene>
<protein>
    <submittedName>
        <fullName evidence="2">Uncharacterized protein</fullName>
    </submittedName>
</protein>
<reference evidence="2 3" key="1">
    <citation type="journal article" date="2018" name="Front. Microbiol.">
        <title>Genome-Wide Analysis of Corynespora cassiicola Leaf Fall Disease Putative Effectors.</title>
        <authorList>
            <person name="Lopez D."/>
            <person name="Ribeiro S."/>
            <person name="Label P."/>
            <person name="Fumanal B."/>
            <person name="Venisse J.S."/>
            <person name="Kohler A."/>
            <person name="de Oliveira R.R."/>
            <person name="Labutti K."/>
            <person name="Lipzen A."/>
            <person name="Lail K."/>
            <person name="Bauer D."/>
            <person name="Ohm R.A."/>
            <person name="Barry K.W."/>
            <person name="Spatafora J."/>
            <person name="Grigoriev I.V."/>
            <person name="Martin F.M."/>
            <person name="Pujade-Renaud V."/>
        </authorList>
    </citation>
    <scope>NUCLEOTIDE SEQUENCE [LARGE SCALE GENOMIC DNA]</scope>
    <source>
        <strain evidence="2 3">Philippines</strain>
    </source>
</reference>
<dbReference type="EMBL" id="KZ678131">
    <property type="protein sequence ID" value="PSN70979.1"/>
    <property type="molecule type" value="Genomic_DNA"/>
</dbReference>
<dbReference type="AlphaFoldDB" id="A0A2T2P031"/>
<feature type="compositionally biased region" description="Polar residues" evidence="1">
    <location>
        <begin position="36"/>
        <end position="57"/>
    </location>
</feature>
<accession>A0A2T2P031</accession>
<sequence>MPKAAHTVYPASACQLMHPPNPPKTAIGKPHPKNLVETNHTHASPNQPTNQRKFNFL</sequence>
<evidence type="ECO:0000313" key="2">
    <source>
        <dbReference type="EMBL" id="PSN70979.1"/>
    </source>
</evidence>
<feature type="region of interest" description="Disordered" evidence="1">
    <location>
        <begin position="1"/>
        <end position="57"/>
    </location>
</feature>
<dbReference type="Proteomes" id="UP000240883">
    <property type="component" value="Unassembled WGS sequence"/>
</dbReference>
<evidence type="ECO:0000256" key="1">
    <source>
        <dbReference type="SAM" id="MobiDB-lite"/>
    </source>
</evidence>
<evidence type="ECO:0000313" key="3">
    <source>
        <dbReference type="Proteomes" id="UP000240883"/>
    </source>
</evidence>